<feature type="non-terminal residue" evidence="2">
    <location>
        <position position="218"/>
    </location>
</feature>
<dbReference type="Proteomes" id="UP000822688">
    <property type="component" value="Chromosome V"/>
</dbReference>
<name>A0A8T0HPE4_CERPU</name>
<feature type="non-terminal residue" evidence="2">
    <location>
        <position position="1"/>
    </location>
</feature>
<proteinExistence type="predicted"/>
<gene>
    <name evidence="2" type="ORF">KC19_VG115300</name>
</gene>
<evidence type="ECO:0000313" key="2">
    <source>
        <dbReference type="EMBL" id="KAG0572667.1"/>
    </source>
</evidence>
<feature type="region of interest" description="Disordered" evidence="1">
    <location>
        <begin position="1"/>
        <end position="33"/>
    </location>
</feature>
<dbReference type="AlphaFoldDB" id="A0A8T0HPE4"/>
<keyword evidence="3" id="KW-1185">Reference proteome</keyword>
<feature type="compositionally biased region" description="Basic and acidic residues" evidence="1">
    <location>
        <begin position="13"/>
        <end position="23"/>
    </location>
</feature>
<protein>
    <submittedName>
        <fullName evidence="2">Uncharacterized protein</fullName>
    </submittedName>
</protein>
<accession>A0A8T0HPE4</accession>
<dbReference type="EMBL" id="CM026426">
    <property type="protein sequence ID" value="KAG0572667.1"/>
    <property type="molecule type" value="Genomic_DNA"/>
</dbReference>
<evidence type="ECO:0000313" key="3">
    <source>
        <dbReference type="Proteomes" id="UP000822688"/>
    </source>
</evidence>
<feature type="compositionally biased region" description="Gly residues" evidence="1">
    <location>
        <begin position="208"/>
        <end position="218"/>
    </location>
</feature>
<reference evidence="2" key="1">
    <citation type="submission" date="2020-06" db="EMBL/GenBank/DDBJ databases">
        <title>WGS assembly of Ceratodon purpureus strain R40.</title>
        <authorList>
            <person name="Carey S.B."/>
            <person name="Jenkins J."/>
            <person name="Shu S."/>
            <person name="Lovell J.T."/>
            <person name="Sreedasyam A."/>
            <person name="Maumus F."/>
            <person name="Tiley G.P."/>
            <person name="Fernandez-Pozo N."/>
            <person name="Barry K."/>
            <person name="Chen C."/>
            <person name="Wang M."/>
            <person name="Lipzen A."/>
            <person name="Daum C."/>
            <person name="Saski C.A."/>
            <person name="Payton A.C."/>
            <person name="Mcbreen J.C."/>
            <person name="Conrad R.E."/>
            <person name="Kollar L.M."/>
            <person name="Olsson S."/>
            <person name="Huttunen S."/>
            <person name="Landis J.B."/>
            <person name="Wickett N.J."/>
            <person name="Johnson M.G."/>
            <person name="Rensing S.A."/>
            <person name="Grimwood J."/>
            <person name="Schmutz J."/>
            <person name="Mcdaniel S.F."/>
        </authorList>
    </citation>
    <scope>NUCLEOTIDE SEQUENCE</scope>
    <source>
        <strain evidence="2">R40</strain>
    </source>
</reference>
<evidence type="ECO:0000256" key="1">
    <source>
        <dbReference type="SAM" id="MobiDB-lite"/>
    </source>
</evidence>
<feature type="compositionally biased region" description="Basic and acidic residues" evidence="1">
    <location>
        <begin position="129"/>
        <end position="144"/>
    </location>
</feature>
<comment type="caution">
    <text evidence="2">The sequence shown here is derived from an EMBL/GenBank/DDBJ whole genome shotgun (WGS) entry which is preliminary data.</text>
</comment>
<organism evidence="2 3">
    <name type="scientific">Ceratodon purpureus</name>
    <name type="common">Fire moss</name>
    <name type="synonym">Dicranum purpureum</name>
    <dbReference type="NCBI Taxonomy" id="3225"/>
    <lineage>
        <taxon>Eukaryota</taxon>
        <taxon>Viridiplantae</taxon>
        <taxon>Streptophyta</taxon>
        <taxon>Embryophyta</taxon>
        <taxon>Bryophyta</taxon>
        <taxon>Bryophytina</taxon>
        <taxon>Bryopsida</taxon>
        <taxon>Dicranidae</taxon>
        <taxon>Pseudoditrichales</taxon>
        <taxon>Ditrichaceae</taxon>
        <taxon>Ceratodon</taxon>
    </lineage>
</organism>
<sequence>YFTNLQEEMGEEREEHDFEEGRIGEPTTDFMDSQEGNLNLARESSCDEDSEDSFDEGMYSEAPEVGLEQILPWPPKLLFCPIKKNKRKRDGEGWVEVQGRLDPPGARAGEEMRGVGGVAGAAGASSALSERRFATGERDERTLEGGDGGAVCLPAEQAGANAEPTNGIQMGTGAEPEPEPANEQGGLRPGAPWEEANGPGVGITRAGLEGGHGLGEHG</sequence>
<feature type="region of interest" description="Disordered" evidence="1">
    <location>
        <begin position="88"/>
        <end position="218"/>
    </location>
</feature>